<gene>
    <name evidence="1" type="ORF">Taro_018639</name>
</gene>
<accession>A0A843V327</accession>
<dbReference type="EMBL" id="NMUH01000874">
    <property type="protein sequence ID" value="MQL86119.1"/>
    <property type="molecule type" value="Genomic_DNA"/>
</dbReference>
<comment type="caution">
    <text evidence="1">The sequence shown here is derived from an EMBL/GenBank/DDBJ whole genome shotgun (WGS) entry which is preliminary data.</text>
</comment>
<keyword evidence="2" id="KW-1185">Reference proteome</keyword>
<name>A0A843V327_COLES</name>
<evidence type="ECO:0000313" key="2">
    <source>
        <dbReference type="Proteomes" id="UP000652761"/>
    </source>
</evidence>
<evidence type="ECO:0000313" key="1">
    <source>
        <dbReference type="EMBL" id="MQL86119.1"/>
    </source>
</evidence>
<dbReference type="AlphaFoldDB" id="A0A843V327"/>
<proteinExistence type="predicted"/>
<protein>
    <submittedName>
        <fullName evidence="1">Uncharacterized protein</fullName>
    </submittedName>
</protein>
<organism evidence="1 2">
    <name type="scientific">Colocasia esculenta</name>
    <name type="common">Wild taro</name>
    <name type="synonym">Arum esculentum</name>
    <dbReference type="NCBI Taxonomy" id="4460"/>
    <lineage>
        <taxon>Eukaryota</taxon>
        <taxon>Viridiplantae</taxon>
        <taxon>Streptophyta</taxon>
        <taxon>Embryophyta</taxon>
        <taxon>Tracheophyta</taxon>
        <taxon>Spermatophyta</taxon>
        <taxon>Magnoliopsida</taxon>
        <taxon>Liliopsida</taxon>
        <taxon>Araceae</taxon>
        <taxon>Aroideae</taxon>
        <taxon>Colocasieae</taxon>
        <taxon>Colocasia</taxon>
    </lineage>
</organism>
<dbReference type="Proteomes" id="UP000652761">
    <property type="component" value="Unassembled WGS sequence"/>
</dbReference>
<sequence>MQKIRRSAKVRQVWVPKKEAQKIENTQANTSEVVGRRSDAKCTSLQHVESKRLNGQKRKGMYRKSNYIPQDPENIQNFRLGRVSFKRHTYMSTKIYPHGVSLNVRE</sequence>
<reference evidence="1" key="1">
    <citation type="submission" date="2017-07" db="EMBL/GenBank/DDBJ databases">
        <title>Taro Niue Genome Assembly and Annotation.</title>
        <authorList>
            <person name="Atibalentja N."/>
            <person name="Keating K."/>
            <person name="Fields C.J."/>
        </authorList>
    </citation>
    <scope>NUCLEOTIDE SEQUENCE</scope>
    <source>
        <strain evidence="1">Niue_2</strain>
        <tissue evidence="1">Leaf</tissue>
    </source>
</reference>